<accession>A0ABQ2EWW9</accession>
<organism evidence="1 2">
    <name type="scientific">Deinococcus malanensis</name>
    <dbReference type="NCBI Taxonomy" id="1706855"/>
    <lineage>
        <taxon>Bacteria</taxon>
        <taxon>Thermotogati</taxon>
        <taxon>Deinococcota</taxon>
        <taxon>Deinococci</taxon>
        <taxon>Deinococcales</taxon>
        <taxon>Deinococcaceae</taxon>
        <taxon>Deinococcus</taxon>
    </lineage>
</organism>
<comment type="caution">
    <text evidence="1">The sequence shown here is derived from an EMBL/GenBank/DDBJ whole genome shotgun (WGS) entry which is preliminary data.</text>
</comment>
<name>A0ABQ2EWW9_9DEIO</name>
<reference evidence="2" key="1">
    <citation type="journal article" date="2019" name="Int. J. Syst. Evol. Microbiol.">
        <title>The Global Catalogue of Microorganisms (GCM) 10K type strain sequencing project: providing services to taxonomists for standard genome sequencing and annotation.</title>
        <authorList>
            <consortium name="The Broad Institute Genomics Platform"/>
            <consortium name="The Broad Institute Genome Sequencing Center for Infectious Disease"/>
            <person name="Wu L."/>
            <person name="Ma J."/>
        </authorList>
    </citation>
    <scope>NUCLEOTIDE SEQUENCE [LARGE SCALE GENOMIC DNA]</scope>
    <source>
        <strain evidence="2">JCM 30331</strain>
    </source>
</reference>
<dbReference type="Proteomes" id="UP000647587">
    <property type="component" value="Unassembled WGS sequence"/>
</dbReference>
<evidence type="ECO:0000313" key="1">
    <source>
        <dbReference type="EMBL" id="GGK29803.1"/>
    </source>
</evidence>
<protein>
    <recommendedName>
        <fullName evidence="3">CHAD domain-containing protein</fullName>
    </recommendedName>
</protein>
<evidence type="ECO:0008006" key="3">
    <source>
        <dbReference type="Google" id="ProtNLM"/>
    </source>
</evidence>
<sequence>MKLAEVLYRHRSTSRRLEELHRRFKRELAVDVTDQDGQPEIDVISEINRLLAAKRTLRRQMAATLAGHPELVEVLAKRRVARLHHAILSDVGREMQVYLSGVYGRDSSLASQVQKMRPFRSRPYAGRYDELVAEAEAWKGMTFGNNQPRGRRRLHRNRQGKIRVLWDIPWPLQKKQPVITVERLQMLEGTVLERLEAMERQVAALNWTIDVERRIGRKNSAEAPQKDTP</sequence>
<gene>
    <name evidence="1" type="ORF">GCM10008955_24550</name>
</gene>
<dbReference type="Gene3D" id="6.10.320.10">
    <property type="match status" value="1"/>
</dbReference>
<dbReference type="RefSeq" id="WP_189008934.1">
    <property type="nucleotide sequence ID" value="NZ_BMPP01000009.1"/>
</dbReference>
<dbReference type="EMBL" id="BMPP01000009">
    <property type="protein sequence ID" value="GGK29803.1"/>
    <property type="molecule type" value="Genomic_DNA"/>
</dbReference>
<evidence type="ECO:0000313" key="2">
    <source>
        <dbReference type="Proteomes" id="UP000647587"/>
    </source>
</evidence>
<proteinExistence type="predicted"/>
<keyword evidence="2" id="KW-1185">Reference proteome</keyword>